<dbReference type="SMART" id="SM00479">
    <property type="entry name" value="EXOIII"/>
    <property type="match status" value="1"/>
</dbReference>
<evidence type="ECO:0000256" key="4">
    <source>
        <dbReference type="ARBA" id="ARBA00022552"/>
    </source>
</evidence>
<comment type="similarity">
    <text evidence="2">Belongs to the REXO4 family.</text>
</comment>
<dbReference type="Proteomes" id="UP000006310">
    <property type="component" value="Chromosome 11"/>
</dbReference>
<keyword evidence="7" id="KW-0269">Exonuclease</keyword>
<dbReference type="PANTHER" id="PTHR12801:SF45">
    <property type="entry name" value="RNA EXONUCLEASE 4"/>
    <property type="match status" value="1"/>
</dbReference>
<dbReference type="GO" id="GO:0003676">
    <property type="term" value="F:nucleic acid binding"/>
    <property type="evidence" value="ECO:0007669"/>
    <property type="project" value="InterPro"/>
</dbReference>
<evidence type="ECO:0000256" key="7">
    <source>
        <dbReference type="ARBA" id="ARBA00022839"/>
    </source>
</evidence>
<keyword evidence="12" id="KW-1185">Reference proteome</keyword>
<dbReference type="PANTHER" id="PTHR12801">
    <property type="entry name" value="RNA EXONUCLEASE REXO1 / RECO3 FAMILY MEMBER-RELATED"/>
    <property type="match status" value="1"/>
</dbReference>
<dbReference type="OMA" id="TMLIYKS"/>
<protein>
    <recommendedName>
        <fullName evidence="3">RNA exonuclease 4</fullName>
    </recommendedName>
</protein>
<reference evidence="12" key="2">
    <citation type="submission" date="2012-08" db="EMBL/GenBank/DDBJ databases">
        <title>Genome sequence of Kazachstania naganishii.</title>
        <authorList>
            <person name="Gordon J.L."/>
            <person name="Armisen D."/>
            <person name="Proux-Wera E."/>
            <person name="OhEigeartaigh S.S."/>
            <person name="Byrne K.P."/>
            <person name="Wolfe K.H."/>
        </authorList>
    </citation>
    <scope>NUCLEOTIDE SEQUENCE [LARGE SCALE GENOMIC DNA]</scope>
    <source>
        <strain evidence="12">ATCC MYA-139 / BCRC 22969 / CBS 8797 / CCRC 22969 / KCTC 17520 / NBRC 10181 / NCYC 3082</strain>
    </source>
</reference>
<dbReference type="CDD" id="cd06144">
    <property type="entry name" value="REX4_like"/>
    <property type="match status" value="1"/>
</dbReference>
<dbReference type="OrthoDB" id="8191639at2759"/>
<dbReference type="GO" id="GO:0006364">
    <property type="term" value="P:rRNA processing"/>
    <property type="evidence" value="ECO:0007669"/>
    <property type="project" value="UniProtKB-KW"/>
</dbReference>
<evidence type="ECO:0000256" key="3">
    <source>
        <dbReference type="ARBA" id="ARBA00016937"/>
    </source>
</evidence>
<evidence type="ECO:0000256" key="5">
    <source>
        <dbReference type="ARBA" id="ARBA00022722"/>
    </source>
</evidence>
<dbReference type="Pfam" id="PF00929">
    <property type="entry name" value="RNase_T"/>
    <property type="match status" value="1"/>
</dbReference>
<dbReference type="KEGG" id="kng:KNAG_0K00900"/>
<evidence type="ECO:0000256" key="8">
    <source>
        <dbReference type="ARBA" id="ARBA00023242"/>
    </source>
</evidence>
<evidence type="ECO:0000256" key="6">
    <source>
        <dbReference type="ARBA" id="ARBA00022801"/>
    </source>
</evidence>
<organism evidence="11 12">
    <name type="scientific">Huiozyma naganishii (strain ATCC MYA-139 / BCRC 22969 / CBS 8797 / KCTC 17520 / NBRC 10181 / NCYC 3082 / Yp74L-3)</name>
    <name type="common">Yeast</name>
    <name type="synonym">Kazachstania naganishii</name>
    <dbReference type="NCBI Taxonomy" id="1071383"/>
    <lineage>
        <taxon>Eukaryota</taxon>
        <taxon>Fungi</taxon>
        <taxon>Dikarya</taxon>
        <taxon>Ascomycota</taxon>
        <taxon>Saccharomycotina</taxon>
        <taxon>Saccharomycetes</taxon>
        <taxon>Saccharomycetales</taxon>
        <taxon>Saccharomycetaceae</taxon>
        <taxon>Huiozyma</taxon>
    </lineage>
</organism>
<comment type="function">
    <text evidence="9">Exoribonuclease involved in ribosome biosynthesis. Involved in the processing of ITS1, the internal transcribed spacer localized between the 18S and 5.8S rRNAs.</text>
</comment>
<dbReference type="FunFam" id="3.30.420.10:FF:000007">
    <property type="entry name" value="Interferon-stimulated exonuclease gene 20"/>
    <property type="match status" value="1"/>
</dbReference>
<keyword evidence="4" id="KW-0698">rRNA processing</keyword>
<dbReference type="RefSeq" id="XP_022466700.1">
    <property type="nucleotide sequence ID" value="XM_022610400.1"/>
</dbReference>
<sequence length="279" mass="31652">MARQLSSNWELLSSELGGAQSAPKKQVHKKKKEVKRMPRKETKIMTMVYNMNKVIAKRELDKKEGKEFQFKSSVCLDAETNKKLDDIIEQDLNGKEHAKKTSDIGKYVAIDCEFVGVGLDGKDHALARISMTNYFGHVVLDKFVRPREKVTDWRTEISGITPSSLKEAITFKEAQKMCADLLKGRILVGHAVKHDLDALLLSHPKSMIRDTSRHLPFRHKYAGGKSPSLRKLTKEVLGTDIQGGEHSSVEDARATMLLYKSEKREFEKLHKKTFGSESR</sequence>
<dbReference type="InterPro" id="IPR012337">
    <property type="entry name" value="RNaseH-like_sf"/>
</dbReference>
<comment type="subcellular location">
    <subcellularLocation>
        <location evidence="1">Nucleus</location>
    </subcellularLocation>
</comment>
<evidence type="ECO:0000256" key="2">
    <source>
        <dbReference type="ARBA" id="ARBA00010489"/>
    </source>
</evidence>
<dbReference type="GeneID" id="34528222"/>
<evidence type="ECO:0000313" key="12">
    <source>
        <dbReference type="Proteomes" id="UP000006310"/>
    </source>
</evidence>
<dbReference type="GO" id="GO:0008408">
    <property type="term" value="F:3'-5' exonuclease activity"/>
    <property type="evidence" value="ECO:0007669"/>
    <property type="project" value="InterPro"/>
</dbReference>
<dbReference type="Gene3D" id="3.30.420.10">
    <property type="entry name" value="Ribonuclease H-like superfamily/Ribonuclease H"/>
    <property type="match status" value="1"/>
</dbReference>
<gene>
    <name evidence="11" type="primary">KNAG0K00900</name>
    <name evidence="11" type="ordered locus">KNAG_0K00900</name>
</gene>
<keyword evidence="5" id="KW-0540">Nuclease</keyword>
<dbReference type="STRING" id="1071383.J7RC37"/>
<dbReference type="HOGENOM" id="CLU_022453_2_0_1"/>
<evidence type="ECO:0000313" key="11">
    <source>
        <dbReference type="EMBL" id="CCK72455.1"/>
    </source>
</evidence>
<keyword evidence="6" id="KW-0378">Hydrolase</keyword>
<dbReference type="InterPro" id="IPR047021">
    <property type="entry name" value="REXO1/3/4-like"/>
</dbReference>
<dbReference type="InterPro" id="IPR013520">
    <property type="entry name" value="Ribonucl_H"/>
</dbReference>
<evidence type="ECO:0000259" key="10">
    <source>
        <dbReference type="SMART" id="SM00479"/>
    </source>
</evidence>
<dbReference type="InterPro" id="IPR036397">
    <property type="entry name" value="RNaseH_sf"/>
</dbReference>
<dbReference type="InterPro" id="IPR037431">
    <property type="entry name" value="REX4_DEDDh_dom"/>
</dbReference>
<feature type="domain" description="Exonuclease" evidence="10">
    <location>
        <begin position="106"/>
        <end position="268"/>
    </location>
</feature>
<keyword evidence="8" id="KW-0539">Nucleus</keyword>
<reference evidence="11 12" key="1">
    <citation type="journal article" date="2011" name="Proc. Natl. Acad. Sci. U.S.A.">
        <title>Evolutionary erosion of yeast sex chromosomes by mating-type switching accidents.</title>
        <authorList>
            <person name="Gordon J.L."/>
            <person name="Armisen D."/>
            <person name="Proux-Wera E."/>
            <person name="Oheigeartaigh S.S."/>
            <person name="Byrne K.P."/>
            <person name="Wolfe K.H."/>
        </authorList>
    </citation>
    <scope>NUCLEOTIDE SEQUENCE [LARGE SCALE GENOMIC DNA]</scope>
    <source>
        <strain evidence="12">ATCC MYA-139 / BCRC 22969 / CBS 8797 / CCRC 22969 / KCTC 17520 / NBRC 10181 / NCYC 3082</strain>
    </source>
</reference>
<dbReference type="SUPFAM" id="SSF53098">
    <property type="entry name" value="Ribonuclease H-like"/>
    <property type="match status" value="1"/>
</dbReference>
<dbReference type="eggNOG" id="KOG2249">
    <property type="taxonomic scope" value="Eukaryota"/>
</dbReference>
<dbReference type="EMBL" id="HE978324">
    <property type="protein sequence ID" value="CCK72455.1"/>
    <property type="molecule type" value="Genomic_DNA"/>
</dbReference>
<dbReference type="AlphaFoldDB" id="J7RC37"/>
<proteinExistence type="inferred from homology"/>
<dbReference type="GO" id="GO:0000027">
    <property type="term" value="P:ribosomal large subunit assembly"/>
    <property type="evidence" value="ECO:0007669"/>
    <property type="project" value="EnsemblFungi"/>
</dbReference>
<evidence type="ECO:0000256" key="1">
    <source>
        <dbReference type="ARBA" id="ARBA00004123"/>
    </source>
</evidence>
<evidence type="ECO:0000256" key="9">
    <source>
        <dbReference type="ARBA" id="ARBA00025599"/>
    </source>
</evidence>
<accession>J7RC37</accession>
<dbReference type="GO" id="GO:0005634">
    <property type="term" value="C:nucleus"/>
    <property type="evidence" value="ECO:0007669"/>
    <property type="project" value="UniProtKB-SubCell"/>
</dbReference>
<name>J7RC37_HUIN7</name>